<dbReference type="AlphaFoldDB" id="A0AAW0EQ43"/>
<evidence type="ECO:0000256" key="1">
    <source>
        <dbReference type="SAM" id="MobiDB-lite"/>
    </source>
</evidence>
<protein>
    <recommendedName>
        <fullName evidence="4">Autotransporter domain-containing protein</fullName>
    </recommendedName>
</protein>
<organism evidence="2 3">
    <name type="scientific">Novymonas esmeraldas</name>
    <dbReference type="NCBI Taxonomy" id="1808958"/>
    <lineage>
        <taxon>Eukaryota</taxon>
        <taxon>Discoba</taxon>
        <taxon>Euglenozoa</taxon>
        <taxon>Kinetoplastea</taxon>
        <taxon>Metakinetoplastina</taxon>
        <taxon>Trypanosomatida</taxon>
        <taxon>Trypanosomatidae</taxon>
        <taxon>Novymonas</taxon>
    </lineage>
</organism>
<comment type="caution">
    <text evidence="2">The sequence shown here is derived from an EMBL/GenBank/DDBJ whole genome shotgun (WGS) entry which is preliminary data.</text>
</comment>
<evidence type="ECO:0008006" key="4">
    <source>
        <dbReference type="Google" id="ProtNLM"/>
    </source>
</evidence>
<name>A0AAW0EQ43_9TRYP</name>
<feature type="region of interest" description="Disordered" evidence="1">
    <location>
        <begin position="42"/>
        <end position="81"/>
    </location>
</feature>
<feature type="region of interest" description="Disordered" evidence="1">
    <location>
        <begin position="393"/>
        <end position="412"/>
    </location>
</feature>
<proteinExistence type="predicted"/>
<reference evidence="2 3" key="1">
    <citation type="journal article" date="2021" name="MBio">
        <title>A New Model Trypanosomatid, Novymonas esmeraldas: Genomic Perception of Its 'Candidatus Pandoraea novymonadis' Endosymbiont.</title>
        <authorList>
            <person name="Zakharova A."/>
            <person name="Saura A."/>
            <person name="Butenko A."/>
            <person name="Podesvova L."/>
            <person name="Warmusova S."/>
            <person name="Kostygov A.Y."/>
            <person name="Nenarokova A."/>
            <person name="Lukes J."/>
            <person name="Opperdoes F.R."/>
            <person name="Yurchenko V."/>
        </authorList>
    </citation>
    <scope>NUCLEOTIDE SEQUENCE [LARGE SCALE GENOMIC DNA]</scope>
    <source>
        <strain evidence="2 3">E262AT.01</strain>
    </source>
</reference>
<dbReference type="Proteomes" id="UP001430356">
    <property type="component" value="Unassembled WGS sequence"/>
</dbReference>
<dbReference type="EMBL" id="JAECZO010000058">
    <property type="protein sequence ID" value="KAK7195636.1"/>
    <property type="molecule type" value="Genomic_DNA"/>
</dbReference>
<gene>
    <name evidence="2" type="ORF">NESM_000492600</name>
</gene>
<sequence length="514" mass="53190">MPSMGEYWRGGFRALHIEECIGNAFADLAPYAGADQQRITVSRQTPAPGRPVGWSGGDTSLVGTPLGPASHTPSSSSVTLENNGDFTVQMRHPHAGAMSFSTSRHMQLDAAARLELPLRYGVDRSSSSGAELTNVSAHTPPAAVDAAAGVPAPSQRRFSDLTRPLAVSRDAAAPWGRLEVDTTLPDWSGHRQSIGARAGPAAVRVSRTLSAATTTSPMHSTSLSEDDLLAATTGGKDREHQYALDAAVCVAVGGSGDSGTAAHTVGGAPVVLLPSAPWAVACGVQLPFTVGDTLIGVSLQNDRASSTVLPTPGVEWATTSTAPKAEADAAPCIACVPSLLHAAPRARRSGDGEVGTPRGAPTAAAAPVYVAIPAISVRVLLVQTLASHTLVRRPSSGASASQLDGSADSSRVSSSYDWRQLPTLVGVNVGLDRDRLRVSVASILHNGEVDLEAAAVLDTTPWMPRMPTVLRLGYNNAGRFAAGVTSLFYETVSATLGVHKARGEQAKFGIDVVF</sequence>
<keyword evidence="3" id="KW-1185">Reference proteome</keyword>
<evidence type="ECO:0000313" key="3">
    <source>
        <dbReference type="Proteomes" id="UP001430356"/>
    </source>
</evidence>
<accession>A0AAW0EQ43</accession>
<feature type="compositionally biased region" description="Polar residues" evidence="1">
    <location>
        <begin position="71"/>
        <end position="81"/>
    </location>
</feature>
<evidence type="ECO:0000313" key="2">
    <source>
        <dbReference type="EMBL" id="KAK7195636.1"/>
    </source>
</evidence>